<dbReference type="GO" id="GO:0012505">
    <property type="term" value="C:endomembrane system"/>
    <property type="evidence" value="ECO:0007669"/>
    <property type="project" value="UniProtKB-SubCell"/>
</dbReference>
<comment type="subcellular location">
    <subcellularLocation>
        <location evidence="1">Endomembrane system</location>
    </subcellularLocation>
</comment>
<feature type="region of interest" description="Disordered" evidence="9">
    <location>
        <begin position="265"/>
        <end position="338"/>
    </location>
</feature>
<sequence length="412" mass="45940">MTSTPNDATTRASSMTNPADALVRTKILLLGLRRSGKTSIQQVLFNNLPPKECFYLDATMRIVKHAYDTIIPLEIWDCPGNTTVESLGAPLSQFATLIFVIDIRDLYNQPIAKLVEFIIAAYHDNPNINLEVFVHKAERLHEDDKFENFRQINERVTDRLMDESQEYEQLQLNFHLTSIHDHSLHEAFSRVLHKLIDSLPYLEDLLNVFCANSQSPKAFLFDARSRLYVATDLSPVDSATHNLCCDNLAMLNSFGALYKSVSASPARRRFPSTATPPPSVVSTTPATPVSHSSDIDSEKQSDDSHSTPHSPLPSPHPDPPKSKSPSPSDPSPNQARKLPRERFYPSAATSLHPATPGTTLTCHMITPELVLLALLPTPVFEGKRGLIDYNVVFFREGVQEICSVEREARMGV</sequence>
<comment type="catalytic activity">
    <reaction evidence="7">
        <text>GTP + H2O = GDP + phosphate + H(+)</text>
        <dbReference type="Rhea" id="RHEA:19669"/>
        <dbReference type="ChEBI" id="CHEBI:15377"/>
        <dbReference type="ChEBI" id="CHEBI:15378"/>
        <dbReference type="ChEBI" id="CHEBI:37565"/>
        <dbReference type="ChEBI" id="CHEBI:43474"/>
        <dbReference type="ChEBI" id="CHEBI:58189"/>
    </reaction>
    <physiologicalReaction direction="left-to-right" evidence="7">
        <dbReference type="Rhea" id="RHEA:19670"/>
    </physiologicalReaction>
</comment>
<dbReference type="PANTHER" id="PTHR11259:SF2">
    <property type="entry name" value="GH16429P"/>
    <property type="match status" value="1"/>
</dbReference>
<reference evidence="10 11" key="1">
    <citation type="journal article" date="2019" name="Nat. Ecol. Evol.">
        <title>Megaphylogeny resolves global patterns of mushroom evolution.</title>
        <authorList>
            <person name="Varga T."/>
            <person name="Krizsan K."/>
            <person name="Foldi C."/>
            <person name="Dima B."/>
            <person name="Sanchez-Garcia M."/>
            <person name="Sanchez-Ramirez S."/>
            <person name="Szollosi G.J."/>
            <person name="Szarkandi J.G."/>
            <person name="Papp V."/>
            <person name="Albert L."/>
            <person name="Andreopoulos W."/>
            <person name="Angelini C."/>
            <person name="Antonin V."/>
            <person name="Barry K.W."/>
            <person name="Bougher N.L."/>
            <person name="Buchanan P."/>
            <person name="Buyck B."/>
            <person name="Bense V."/>
            <person name="Catcheside P."/>
            <person name="Chovatia M."/>
            <person name="Cooper J."/>
            <person name="Damon W."/>
            <person name="Desjardin D."/>
            <person name="Finy P."/>
            <person name="Geml J."/>
            <person name="Haridas S."/>
            <person name="Hughes K."/>
            <person name="Justo A."/>
            <person name="Karasinski D."/>
            <person name="Kautmanova I."/>
            <person name="Kiss B."/>
            <person name="Kocsube S."/>
            <person name="Kotiranta H."/>
            <person name="LaButti K.M."/>
            <person name="Lechner B.E."/>
            <person name="Liimatainen K."/>
            <person name="Lipzen A."/>
            <person name="Lukacs Z."/>
            <person name="Mihaltcheva S."/>
            <person name="Morgado L.N."/>
            <person name="Niskanen T."/>
            <person name="Noordeloos M.E."/>
            <person name="Ohm R.A."/>
            <person name="Ortiz-Santana B."/>
            <person name="Ovrebo C."/>
            <person name="Racz N."/>
            <person name="Riley R."/>
            <person name="Savchenko A."/>
            <person name="Shiryaev A."/>
            <person name="Soop K."/>
            <person name="Spirin V."/>
            <person name="Szebenyi C."/>
            <person name="Tomsovsky M."/>
            <person name="Tulloss R.E."/>
            <person name="Uehling J."/>
            <person name="Grigoriev I.V."/>
            <person name="Vagvolgyi C."/>
            <person name="Papp T."/>
            <person name="Martin F.M."/>
            <person name="Miettinen O."/>
            <person name="Hibbett D.S."/>
            <person name="Nagy L.G."/>
        </authorList>
    </citation>
    <scope>NUCLEOTIDE SEQUENCE [LARGE SCALE GENOMIC DNA]</scope>
    <source>
        <strain evidence="10 11">CBS 962.96</strain>
    </source>
</reference>
<protein>
    <recommendedName>
        <fullName evidence="8">GTP-binding protein</fullName>
    </recommendedName>
</protein>
<evidence type="ECO:0000256" key="4">
    <source>
        <dbReference type="ARBA" id="ARBA00022801"/>
    </source>
</evidence>
<dbReference type="GO" id="GO:0010507">
    <property type="term" value="P:negative regulation of autophagy"/>
    <property type="evidence" value="ECO:0007669"/>
    <property type="project" value="TreeGrafter"/>
</dbReference>
<keyword evidence="3 8" id="KW-0547">Nucleotide-binding</keyword>
<evidence type="ECO:0000256" key="7">
    <source>
        <dbReference type="ARBA" id="ARBA00049117"/>
    </source>
</evidence>
<dbReference type="Gene3D" id="3.40.50.300">
    <property type="entry name" value="P-loop containing nucleotide triphosphate hydrolases"/>
    <property type="match status" value="1"/>
</dbReference>
<evidence type="ECO:0000313" key="11">
    <source>
        <dbReference type="Proteomes" id="UP000297245"/>
    </source>
</evidence>
<dbReference type="GO" id="GO:1904263">
    <property type="term" value="P:positive regulation of TORC1 signaling"/>
    <property type="evidence" value="ECO:0007669"/>
    <property type="project" value="TreeGrafter"/>
</dbReference>
<keyword evidence="6" id="KW-0472">Membrane</keyword>
<name>A0A4S8MXR5_DENBC</name>
<feature type="compositionally biased region" description="Basic and acidic residues" evidence="9">
    <location>
        <begin position="293"/>
        <end position="306"/>
    </location>
</feature>
<keyword evidence="5 8" id="KW-0342">GTP-binding</keyword>
<evidence type="ECO:0000256" key="6">
    <source>
        <dbReference type="ARBA" id="ARBA00023136"/>
    </source>
</evidence>
<feature type="compositionally biased region" description="Low complexity" evidence="9">
    <location>
        <begin position="280"/>
        <end position="292"/>
    </location>
</feature>
<comment type="similarity">
    <text evidence="2 8">Belongs to the GTR/RAG GTP-binding protein family.</text>
</comment>
<dbReference type="Proteomes" id="UP000297245">
    <property type="component" value="Unassembled WGS sequence"/>
</dbReference>
<accession>A0A4S8MXR5</accession>
<keyword evidence="4" id="KW-0378">Hydrolase</keyword>
<dbReference type="SUPFAM" id="SSF52540">
    <property type="entry name" value="P-loop containing nucleoside triphosphate hydrolases"/>
    <property type="match status" value="1"/>
</dbReference>
<proteinExistence type="inferred from homology"/>
<dbReference type="GO" id="GO:0003924">
    <property type="term" value="F:GTPase activity"/>
    <property type="evidence" value="ECO:0007669"/>
    <property type="project" value="UniProtKB-UniRule"/>
</dbReference>
<gene>
    <name evidence="10" type="ORF">K435DRAFT_815520</name>
</gene>
<organism evidence="10 11">
    <name type="scientific">Dendrothele bispora (strain CBS 962.96)</name>
    <dbReference type="NCBI Taxonomy" id="1314807"/>
    <lineage>
        <taxon>Eukaryota</taxon>
        <taxon>Fungi</taxon>
        <taxon>Dikarya</taxon>
        <taxon>Basidiomycota</taxon>
        <taxon>Agaricomycotina</taxon>
        <taxon>Agaricomycetes</taxon>
        <taxon>Agaricomycetidae</taxon>
        <taxon>Agaricales</taxon>
        <taxon>Agaricales incertae sedis</taxon>
        <taxon>Dendrothele</taxon>
    </lineage>
</organism>
<evidence type="ECO:0000256" key="8">
    <source>
        <dbReference type="RuleBase" id="RU367014"/>
    </source>
</evidence>
<dbReference type="InterPro" id="IPR039400">
    <property type="entry name" value="RagC/D"/>
</dbReference>
<dbReference type="GO" id="GO:0009267">
    <property type="term" value="P:cellular response to starvation"/>
    <property type="evidence" value="ECO:0007669"/>
    <property type="project" value="TreeGrafter"/>
</dbReference>
<dbReference type="GO" id="GO:0005525">
    <property type="term" value="F:GTP binding"/>
    <property type="evidence" value="ECO:0007669"/>
    <property type="project" value="UniProtKB-UniRule"/>
</dbReference>
<evidence type="ECO:0000256" key="9">
    <source>
        <dbReference type="SAM" id="MobiDB-lite"/>
    </source>
</evidence>
<evidence type="ECO:0000256" key="3">
    <source>
        <dbReference type="ARBA" id="ARBA00022741"/>
    </source>
</evidence>
<evidence type="ECO:0000256" key="1">
    <source>
        <dbReference type="ARBA" id="ARBA00004308"/>
    </source>
</evidence>
<dbReference type="InterPro" id="IPR027417">
    <property type="entry name" value="P-loop_NTPase"/>
</dbReference>
<dbReference type="EMBL" id="ML179038">
    <property type="protein sequence ID" value="THV07274.1"/>
    <property type="molecule type" value="Genomic_DNA"/>
</dbReference>
<dbReference type="GO" id="GO:1990131">
    <property type="term" value="C:Gtr1-Gtr2 GTPase complex"/>
    <property type="evidence" value="ECO:0007669"/>
    <property type="project" value="UniProtKB-UniRule"/>
</dbReference>
<evidence type="ECO:0000256" key="5">
    <source>
        <dbReference type="ARBA" id="ARBA00023134"/>
    </source>
</evidence>
<dbReference type="AlphaFoldDB" id="A0A4S8MXR5"/>
<evidence type="ECO:0000256" key="2">
    <source>
        <dbReference type="ARBA" id="ARBA00007756"/>
    </source>
</evidence>
<evidence type="ECO:0000313" key="10">
    <source>
        <dbReference type="EMBL" id="THV07274.1"/>
    </source>
</evidence>
<dbReference type="Gene3D" id="3.30.450.190">
    <property type="match status" value="1"/>
</dbReference>
<comment type="function">
    <text evidence="8">GTPase involved in activation of the TORC1 signaling pathway, which promotes growth and represses autophagy in nutrient-rich conditions.</text>
</comment>
<dbReference type="CDD" id="cd11385">
    <property type="entry name" value="RagC_like"/>
    <property type="match status" value="1"/>
</dbReference>
<keyword evidence="11" id="KW-1185">Reference proteome</keyword>
<comment type="subunit">
    <text evidence="8">Component of the GSE complex.</text>
</comment>
<dbReference type="GO" id="GO:0005634">
    <property type="term" value="C:nucleus"/>
    <property type="evidence" value="ECO:0007669"/>
    <property type="project" value="TreeGrafter"/>
</dbReference>
<dbReference type="InterPro" id="IPR006762">
    <property type="entry name" value="Gtr1_RagA"/>
</dbReference>
<dbReference type="OrthoDB" id="26136at2759"/>
<dbReference type="Pfam" id="PF04670">
    <property type="entry name" value="Gtr1_RagA"/>
    <property type="match status" value="1"/>
</dbReference>
<dbReference type="PANTHER" id="PTHR11259">
    <property type="entry name" value="RAS-RELATED GTP BINDING RAG/GTR YEAST"/>
    <property type="match status" value="1"/>
</dbReference>
<dbReference type="GO" id="GO:0000329">
    <property type="term" value="C:fungal-type vacuole membrane"/>
    <property type="evidence" value="ECO:0007669"/>
    <property type="project" value="TreeGrafter"/>
</dbReference>